<keyword evidence="1 6" id="KW-0963">Cytoplasm</keyword>
<organism evidence="7 8">
    <name type="scientific">Hydrocarboniclastica marina</name>
    <dbReference type="NCBI Taxonomy" id="2259620"/>
    <lineage>
        <taxon>Bacteria</taxon>
        <taxon>Pseudomonadati</taxon>
        <taxon>Pseudomonadota</taxon>
        <taxon>Gammaproteobacteria</taxon>
        <taxon>Alteromonadales</taxon>
        <taxon>Alteromonadaceae</taxon>
        <taxon>Hydrocarboniclastica</taxon>
    </lineage>
</organism>
<keyword evidence="2 6" id="KW-0698">rRNA processing</keyword>
<evidence type="ECO:0000256" key="3">
    <source>
        <dbReference type="ARBA" id="ARBA00022603"/>
    </source>
</evidence>
<evidence type="ECO:0000256" key="2">
    <source>
        <dbReference type="ARBA" id="ARBA00022552"/>
    </source>
</evidence>
<feature type="binding site" evidence="6">
    <location>
        <position position="145"/>
    </location>
    <ligand>
        <name>S-adenosyl-L-methionine</name>
        <dbReference type="ChEBI" id="CHEBI:59789"/>
    </ligand>
</feature>
<comment type="catalytic activity">
    <reaction evidence="6">
        <text>guanosine(527) in 16S rRNA + S-adenosyl-L-methionine = N(7)-methylguanosine(527) in 16S rRNA + S-adenosyl-L-homocysteine</text>
        <dbReference type="Rhea" id="RHEA:42732"/>
        <dbReference type="Rhea" id="RHEA-COMP:10209"/>
        <dbReference type="Rhea" id="RHEA-COMP:10210"/>
        <dbReference type="ChEBI" id="CHEBI:57856"/>
        <dbReference type="ChEBI" id="CHEBI:59789"/>
        <dbReference type="ChEBI" id="CHEBI:74269"/>
        <dbReference type="ChEBI" id="CHEBI:74480"/>
        <dbReference type="EC" id="2.1.1.170"/>
    </reaction>
</comment>
<keyword evidence="8" id="KW-1185">Reference proteome</keyword>
<dbReference type="AlphaFoldDB" id="A0A4P7XKV8"/>
<dbReference type="SUPFAM" id="SSF53335">
    <property type="entry name" value="S-adenosyl-L-methionine-dependent methyltransferases"/>
    <property type="match status" value="1"/>
</dbReference>
<feature type="binding site" evidence="6">
    <location>
        <position position="79"/>
    </location>
    <ligand>
        <name>S-adenosyl-L-methionine</name>
        <dbReference type="ChEBI" id="CHEBI:59789"/>
    </ligand>
</feature>
<keyword evidence="4 6" id="KW-0808">Transferase</keyword>
<evidence type="ECO:0000313" key="8">
    <source>
        <dbReference type="Proteomes" id="UP000298049"/>
    </source>
</evidence>
<dbReference type="HAMAP" id="MF_00074">
    <property type="entry name" value="16SrRNA_methyltr_G"/>
    <property type="match status" value="1"/>
</dbReference>
<dbReference type="Pfam" id="PF02527">
    <property type="entry name" value="GidB"/>
    <property type="match status" value="1"/>
</dbReference>
<dbReference type="Gene3D" id="3.40.50.150">
    <property type="entry name" value="Vaccinia Virus protein VP39"/>
    <property type="match status" value="1"/>
</dbReference>
<dbReference type="GO" id="GO:0005829">
    <property type="term" value="C:cytosol"/>
    <property type="evidence" value="ECO:0007669"/>
    <property type="project" value="TreeGrafter"/>
</dbReference>
<name>A0A4P7XKV8_9ALTE</name>
<keyword evidence="3 6" id="KW-0489">Methyltransferase</keyword>
<sequence>MATDTAYREVLVKGAAQLGLTLSEHETDRLLAFRELLEKWNKAYNLTSVRDPAQMIGRHLLDSLSIAPWVTATDLLDVGSGGGLPVLPLAIIMPGTRFVALDSNSKKTRFLTQCKLELGLDNVEVVHARAEDFQPAQRFSQVSSRAFTAIANMVRWCGPLLAEEGEFLAMKGPEWIAELSDVPTAWYLAADHGLQVPGCEGQHHLLIIRRSGTHG</sequence>
<dbReference type="PANTHER" id="PTHR31760:SF0">
    <property type="entry name" value="S-ADENOSYL-L-METHIONINE-DEPENDENT METHYLTRANSFERASES SUPERFAMILY PROTEIN"/>
    <property type="match status" value="1"/>
</dbReference>
<comment type="caution">
    <text evidence="6">Lacks conserved residue(s) required for the propagation of feature annotation.</text>
</comment>
<evidence type="ECO:0000256" key="4">
    <source>
        <dbReference type="ARBA" id="ARBA00022679"/>
    </source>
</evidence>
<feature type="binding site" evidence="6">
    <location>
        <position position="84"/>
    </location>
    <ligand>
        <name>S-adenosyl-L-methionine</name>
        <dbReference type="ChEBI" id="CHEBI:59789"/>
    </ligand>
</feature>
<evidence type="ECO:0000256" key="6">
    <source>
        <dbReference type="HAMAP-Rule" id="MF_00074"/>
    </source>
</evidence>
<dbReference type="EC" id="2.1.1.170" evidence="6"/>
<comment type="subcellular location">
    <subcellularLocation>
        <location evidence="6">Cytoplasm</location>
    </subcellularLocation>
</comment>
<dbReference type="InterPro" id="IPR003682">
    <property type="entry name" value="rRNA_ssu_MeTfrase_G"/>
</dbReference>
<comment type="similarity">
    <text evidence="6">Belongs to the methyltransferase superfamily. RNA methyltransferase RsmG family.</text>
</comment>
<dbReference type="RefSeq" id="WP_136550419.1">
    <property type="nucleotide sequence ID" value="NZ_CP031093.1"/>
</dbReference>
<reference evidence="7 8" key="1">
    <citation type="submission" date="2018-07" db="EMBL/GenBank/DDBJ databases">
        <title>Marsedoiliclastica nanhaica gen. nov. sp. nov., a novel marine hydrocarbonoclastic bacterium isolated from an in-situ enriched hydrocarbon-degrading consortium in deep-sea sediment.</title>
        <authorList>
            <person name="Dong C."/>
            <person name="Ma T."/>
            <person name="Liu R."/>
            <person name="Shao Z."/>
        </authorList>
    </citation>
    <scope>NUCLEOTIDE SEQUENCE [LARGE SCALE GENOMIC DNA]</scope>
    <source>
        <strain evidence="8">soil36-7</strain>
    </source>
</reference>
<evidence type="ECO:0000313" key="7">
    <source>
        <dbReference type="EMBL" id="QCF27708.1"/>
    </source>
</evidence>
<dbReference type="PANTHER" id="PTHR31760">
    <property type="entry name" value="S-ADENOSYL-L-METHIONINE-DEPENDENT METHYLTRANSFERASES SUPERFAMILY PROTEIN"/>
    <property type="match status" value="1"/>
</dbReference>
<feature type="binding site" evidence="6">
    <location>
        <begin position="130"/>
        <end position="131"/>
    </location>
    <ligand>
        <name>S-adenosyl-L-methionine</name>
        <dbReference type="ChEBI" id="CHEBI:59789"/>
    </ligand>
</feature>
<dbReference type="Proteomes" id="UP000298049">
    <property type="component" value="Chromosome"/>
</dbReference>
<evidence type="ECO:0000256" key="5">
    <source>
        <dbReference type="ARBA" id="ARBA00022691"/>
    </source>
</evidence>
<accession>A0A4P7XKV8</accession>
<protein>
    <recommendedName>
        <fullName evidence="6">Ribosomal RNA small subunit methyltransferase G</fullName>
        <ecNumber evidence="6">2.1.1.170</ecNumber>
    </recommendedName>
    <alternativeName>
        <fullName evidence="6">16S rRNA 7-methylguanosine methyltransferase</fullName>
        <shortName evidence="6">16S rRNA m7G methyltransferase</shortName>
    </alternativeName>
</protein>
<dbReference type="InterPro" id="IPR029063">
    <property type="entry name" value="SAM-dependent_MTases_sf"/>
</dbReference>
<dbReference type="KEGG" id="hmi:soil367_18225"/>
<dbReference type="GO" id="GO:0070043">
    <property type="term" value="F:rRNA (guanine-N7-)-methyltransferase activity"/>
    <property type="evidence" value="ECO:0007669"/>
    <property type="project" value="UniProtKB-UniRule"/>
</dbReference>
<dbReference type="OrthoDB" id="9808773at2"/>
<dbReference type="CDD" id="cd02440">
    <property type="entry name" value="AdoMet_MTases"/>
    <property type="match status" value="1"/>
</dbReference>
<proteinExistence type="inferred from homology"/>
<comment type="function">
    <text evidence="6">Specifically methylates the N7 position of guanine in position 527 of 16S rRNA.</text>
</comment>
<dbReference type="PIRSF" id="PIRSF003078">
    <property type="entry name" value="GidB"/>
    <property type="match status" value="1"/>
</dbReference>
<dbReference type="EMBL" id="CP031093">
    <property type="protein sequence ID" value="QCF27708.1"/>
    <property type="molecule type" value="Genomic_DNA"/>
</dbReference>
<gene>
    <name evidence="6" type="primary">rsmG</name>
    <name evidence="7" type="ORF">soil367_18225</name>
</gene>
<evidence type="ECO:0000256" key="1">
    <source>
        <dbReference type="ARBA" id="ARBA00022490"/>
    </source>
</evidence>
<dbReference type="NCBIfam" id="TIGR00138">
    <property type="entry name" value="rsmG_gidB"/>
    <property type="match status" value="1"/>
</dbReference>
<keyword evidence="5 6" id="KW-0949">S-adenosyl-L-methionine</keyword>